<evidence type="ECO:0000256" key="5">
    <source>
        <dbReference type="ARBA" id="ARBA00022723"/>
    </source>
</evidence>
<dbReference type="SUPFAM" id="SSF55486">
    <property type="entry name" value="Metalloproteases ('zincins'), catalytic domain"/>
    <property type="match status" value="1"/>
</dbReference>
<feature type="binding site" evidence="10">
    <location>
        <begin position="134"/>
        <end position="136"/>
    </location>
    <ligand>
        <name>a peptide</name>
        <dbReference type="ChEBI" id="CHEBI:60466"/>
    </ligand>
</feature>
<comment type="cofactor">
    <cofactor evidence="11">
        <name>Zn(2+)</name>
        <dbReference type="ChEBI" id="CHEBI:29105"/>
    </cofactor>
    <text evidence="11">Binds 1 zinc ion per subunit.</text>
</comment>
<dbReference type="Gene3D" id="2.60.40.1730">
    <property type="entry name" value="tricorn interacting facor f3 domain"/>
    <property type="match status" value="1"/>
</dbReference>
<dbReference type="SUPFAM" id="SSF48371">
    <property type="entry name" value="ARM repeat"/>
    <property type="match status" value="1"/>
</dbReference>
<comment type="similarity">
    <text evidence="2">Belongs to the peptidase M1 family.</text>
</comment>
<evidence type="ECO:0000256" key="3">
    <source>
        <dbReference type="ARBA" id="ARBA00022490"/>
    </source>
</evidence>
<keyword evidence="4" id="KW-0645">Protease</keyword>
<dbReference type="InterPro" id="IPR034015">
    <property type="entry name" value="M1_LTA4H"/>
</dbReference>
<evidence type="ECO:0000313" key="13">
    <source>
        <dbReference type="EMBL" id="KNC97021.1"/>
    </source>
</evidence>
<dbReference type="Gene3D" id="1.25.40.320">
    <property type="entry name" value="Peptidase M1, leukotriene A4 hydrolase/aminopeptidase C-terminal domain"/>
    <property type="match status" value="1"/>
</dbReference>
<proteinExistence type="inferred from homology"/>
<evidence type="ECO:0000313" key="14">
    <source>
        <dbReference type="Proteomes" id="UP000053201"/>
    </source>
</evidence>
<evidence type="ECO:0000256" key="6">
    <source>
        <dbReference type="ARBA" id="ARBA00022801"/>
    </source>
</evidence>
<dbReference type="FunFam" id="1.25.40.320:FF:000001">
    <property type="entry name" value="Leukotriene A(4) hydrolase"/>
    <property type="match status" value="1"/>
</dbReference>
<keyword evidence="3" id="KW-0963">Cytoplasm</keyword>
<comment type="subcellular location">
    <subcellularLocation>
        <location evidence="1">Cytoplasm</location>
    </subcellularLocation>
</comment>
<dbReference type="Pfam" id="PF01433">
    <property type="entry name" value="Peptidase_M1"/>
    <property type="match status" value="1"/>
</dbReference>
<reference evidence="13 14" key="1">
    <citation type="submission" date="2009-08" db="EMBL/GenBank/DDBJ databases">
        <title>The Genome Sequence of Spizellomyces punctatus strain DAOM BR117.</title>
        <authorList>
            <consortium name="The Broad Institute Genome Sequencing Platform"/>
            <person name="Russ C."/>
            <person name="Cuomo C."/>
            <person name="Shea T."/>
            <person name="Young S.K."/>
            <person name="Zeng Q."/>
            <person name="Koehrsen M."/>
            <person name="Haas B."/>
            <person name="Borodovsky M."/>
            <person name="Guigo R."/>
            <person name="Alvarado L."/>
            <person name="Berlin A."/>
            <person name="Bochicchio J."/>
            <person name="Borenstein D."/>
            <person name="Chapman S."/>
            <person name="Chen Z."/>
            <person name="Engels R."/>
            <person name="Freedman E."/>
            <person name="Gellesch M."/>
            <person name="Goldberg J."/>
            <person name="Griggs A."/>
            <person name="Gujja S."/>
            <person name="Heiman D."/>
            <person name="Hepburn T."/>
            <person name="Howarth C."/>
            <person name="Jen D."/>
            <person name="Larson L."/>
            <person name="Lewis B."/>
            <person name="Mehta T."/>
            <person name="Park D."/>
            <person name="Pearson M."/>
            <person name="Roberts A."/>
            <person name="Saif S."/>
            <person name="Shenoy N."/>
            <person name="Sisk P."/>
            <person name="Stolte C."/>
            <person name="Sykes S."/>
            <person name="Thomson T."/>
            <person name="Walk T."/>
            <person name="White J."/>
            <person name="Yandava C."/>
            <person name="Burger G."/>
            <person name="Gray M.W."/>
            <person name="Holland P.W.H."/>
            <person name="King N."/>
            <person name="Lang F.B.F."/>
            <person name="Roger A.J."/>
            <person name="Ruiz-Trillo I."/>
            <person name="Lander E."/>
            <person name="Nusbaum C."/>
        </authorList>
    </citation>
    <scope>NUCLEOTIDE SEQUENCE [LARGE SCALE GENOMIC DNA]</scope>
    <source>
        <strain evidence="13 14">DAOM BR117</strain>
    </source>
</reference>
<dbReference type="GO" id="GO:0120113">
    <property type="term" value="P:cytoplasm to vacuole targeting by the NVT pathway"/>
    <property type="evidence" value="ECO:0007669"/>
    <property type="project" value="EnsemblFungi"/>
</dbReference>
<dbReference type="Gene3D" id="1.10.390.10">
    <property type="entry name" value="Neutral Protease Domain 2"/>
    <property type="match status" value="1"/>
</dbReference>
<dbReference type="InterPro" id="IPR027268">
    <property type="entry name" value="Peptidase_M4/M1_CTD_sf"/>
</dbReference>
<evidence type="ECO:0000256" key="2">
    <source>
        <dbReference type="ARBA" id="ARBA00010136"/>
    </source>
</evidence>
<dbReference type="InterPro" id="IPR001930">
    <property type="entry name" value="Peptidase_M1"/>
</dbReference>
<keyword evidence="8" id="KW-0482">Metalloprotease</keyword>
<evidence type="ECO:0000259" key="12">
    <source>
        <dbReference type="SMART" id="SM01263"/>
    </source>
</evidence>
<dbReference type="CDD" id="cd09599">
    <property type="entry name" value="M1_LTA4H"/>
    <property type="match status" value="1"/>
</dbReference>
<evidence type="ECO:0000256" key="4">
    <source>
        <dbReference type="ARBA" id="ARBA00022670"/>
    </source>
</evidence>
<dbReference type="EMBL" id="KQ257466">
    <property type="protein sequence ID" value="KNC97021.1"/>
    <property type="molecule type" value="Genomic_DNA"/>
</dbReference>
<dbReference type="GeneID" id="27691023"/>
<evidence type="ECO:0000256" key="11">
    <source>
        <dbReference type="PIRSR" id="PIRSR634015-3"/>
    </source>
</evidence>
<dbReference type="InterPro" id="IPR045357">
    <property type="entry name" value="Aminopeptidase_N-like_N"/>
</dbReference>
<dbReference type="GO" id="GO:0004301">
    <property type="term" value="F:epoxide hydrolase activity"/>
    <property type="evidence" value="ECO:0007669"/>
    <property type="project" value="EnsemblFungi"/>
</dbReference>
<dbReference type="VEuPathDB" id="FungiDB:SPPG_07835"/>
<dbReference type="Pfam" id="PF17900">
    <property type="entry name" value="Peptidase_M1_N"/>
    <property type="match status" value="1"/>
</dbReference>
<dbReference type="GO" id="GO:0008270">
    <property type="term" value="F:zinc ion binding"/>
    <property type="evidence" value="ECO:0007669"/>
    <property type="project" value="InterPro"/>
</dbReference>
<dbReference type="FunFam" id="3.30.2010.30:FF:000001">
    <property type="entry name" value="Leukotriene A(4) hydrolase"/>
    <property type="match status" value="1"/>
</dbReference>
<protein>
    <submittedName>
        <fullName evidence="13">Leukotriene A-4 hydrolase/aminopeptidase</fullName>
    </submittedName>
</protein>
<dbReference type="PRINTS" id="PR00756">
    <property type="entry name" value="ALADIPTASE"/>
</dbReference>
<keyword evidence="13" id="KW-0031">Aminopeptidase</keyword>
<dbReference type="GO" id="GO:0061957">
    <property type="term" value="C:NVT complex"/>
    <property type="evidence" value="ECO:0007669"/>
    <property type="project" value="EnsemblFungi"/>
</dbReference>
<gene>
    <name evidence="13" type="ORF">SPPG_07835</name>
</gene>
<dbReference type="GO" id="GO:0004177">
    <property type="term" value="F:aminopeptidase activity"/>
    <property type="evidence" value="ECO:0007669"/>
    <property type="project" value="UniProtKB-KW"/>
</dbReference>
<dbReference type="InterPro" id="IPR038502">
    <property type="entry name" value="M1_LTA-4_hydro/amino_C_sf"/>
</dbReference>
<dbReference type="GO" id="GO:0000328">
    <property type="term" value="C:fungal-type vacuole lumen"/>
    <property type="evidence" value="ECO:0007669"/>
    <property type="project" value="EnsemblFungi"/>
</dbReference>
<dbReference type="InterPro" id="IPR042097">
    <property type="entry name" value="Aminopeptidase_N-like_N_sf"/>
</dbReference>
<keyword evidence="7 11" id="KW-0862">Zinc</keyword>
<feature type="binding site" evidence="10">
    <location>
        <begin position="263"/>
        <end position="268"/>
    </location>
    <ligand>
        <name>a peptide</name>
        <dbReference type="ChEBI" id="CHEBI:60466"/>
    </ligand>
</feature>
<dbReference type="InterPro" id="IPR016024">
    <property type="entry name" value="ARM-type_fold"/>
</dbReference>
<feature type="active site" description="Proton donor" evidence="9">
    <location>
        <position position="385"/>
    </location>
</feature>
<sequence>MTCPTDPNSFANVHEIVVKHTHLTLTADFDRRILHGQVVHQARAVQPNVSQLILDSNFLDIQSVSVNGVPLKFIVADHHPKFGSKFTIHFEKPLGTDEEVKVCIEYATTEKCTALQWLEPSQTMGKKYPYLFSQCQAIHARSMLPCQDTPGNKLKWSADVVVPSHLRALMSAVRTGERTVGDQKVYSFAQNVGVPSYLIALAVGNLEGRTIGPRSTVWSEPENVEASAWEFIDTERFIKTGEELLTPYEWGLYDLLVLPPSFPYGGMENPCLTFVTPTLLAGDRSLVDVVAHEIAHSWMGNLVTTQNWEHFWLNEGFTVFIERKIAGRLHGQPVLEFDAIIGLKALSESVEHFEEIKRPEFSRLCPCLRDEDPDEVGILFGSLWYPCILNERFHYLMLNSYIEKGFNLLFYLERLLGGPDVFEPYLKAHVTKFAHTSIATDDFKRFLYEFYRTSYGDEKIALLDTVDWNAWLFEPGMPPVKNDFNQELAQVCQDLADEWDACRGKQPQFDKSVFEKFNSNQKVMFLEKCLLKSAFPHELLAAMDETYTLSSVTNAEIRFRWQWLCLNAEYETVFPEVTRFLTEVGRMKFVRPLYRALNKCKNGGALAKKTFLQNRNFYHPICANMIRKDLGL</sequence>
<dbReference type="STRING" id="645134.A0A0L0H7W7"/>
<name>A0A0L0H7W7_SPIPD</name>
<dbReference type="InParanoid" id="A0A0L0H7W7"/>
<evidence type="ECO:0000256" key="10">
    <source>
        <dbReference type="PIRSR" id="PIRSR634015-2"/>
    </source>
</evidence>
<feature type="binding site" evidence="10">
    <location>
        <begin position="586"/>
        <end position="588"/>
    </location>
    <ligand>
        <name>a peptide</name>
        <dbReference type="ChEBI" id="CHEBI:60466"/>
    </ligand>
</feature>
<dbReference type="GO" id="GO:0006629">
    <property type="term" value="P:lipid metabolic process"/>
    <property type="evidence" value="ECO:0007669"/>
    <property type="project" value="EnsemblFungi"/>
</dbReference>
<dbReference type="PANTHER" id="PTHR45726:SF3">
    <property type="entry name" value="LEUKOTRIENE A-4 HYDROLASE"/>
    <property type="match status" value="1"/>
</dbReference>
<dbReference type="GO" id="GO:0005771">
    <property type="term" value="C:multivesicular body"/>
    <property type="evidence" value="ECO:0007669"/>
    <property type="project" value="EnsemblFungi"/>
</dbReference>
<dbReference type="OrthoDB" id="79562at2759"/>
<keyword evidence="6 13" id="KW-0378">Hydrolase</keyword>
<evidence type="ECO:0000256" key="8">
    <source>
        <dbReference type="ARBA" id="ARBA00023049"/>
    </source>
</evidence>
<feature type="binding site" evidence="11">
    <location>
        <position position="315"/>
    </location>
    <ligand>
        <name>Zn(2+)</name>
        <dbReference type="ChEBI" id="CHEBI:29105"/>
        <note>catalytic</note>
    </ligand>
</feature>
<dbReference type="AlphaFoldDB" id="A0A0L0H7W7"/>
<dbReference type="GO" id="GO:0030163">
    <property type="term" value="P:protein catabolic process"/>
    <property type="evidence" value="ECO:0007669"/>
    <property type="project" value="EnsemblFungi"/>
</dbReference>
<feature type="active site" description="Proton acceptor" evidence="9">
    <location>
        <position position="293"/>
    </location>
</feature>
<dbReference type="FunFam" id="2.60.40.1730:FF:000004">
    <property type="entry name" value="Leukotriene A(4) hydrolase"/>
    <property type="match status" value="1"/>
</dbReference>
<evidence type="ECO:0000256" key="9">
    <source>
        <dbReference type="PIRSR" id="PIRSR634015-1"/>
    </source>
</evidence>
<dbReference type="InterPro" id="IPR015211">
    <property type="entry name" value="Peptidase_M1_C"/>
</dbReference>
<feature type="binding site" evidence="11">
    <location>
        <position position="296"/>
    </location>
    <ligand>
        <name>Zn(2+)</name>
        <dbReference type="ChEBI" id="CHEBI:29105"/>
        <note>catalytic</note>
    </ligand>
</feature>
<evidence type="ECO:0000256" key="7">
    <source>
        <dbReference type="ARBA" id="ARBA00022833"/>
    </source>
</evidence>
<dbReference type="Gene3D" id="3.30.2010.30">
    <property type="match status" value="1"/>
</dbReference>
<dbReference type="FunCoup" id="A0A0L0H7W7">
    <property type="interactions" value="575"/>
</dbReference>
<dbReference type="GO" id="GO:0005829">
    <property type="term" value="C:cytosol"/>
    <property type="evidence" value="ECO:0007669"/>
    <property type="project" value="TreeGrafter"/>
</dbReference>
<dbReference type="RefSeq" id="XP_016605061.1">
    <property type="nucleotide sequence ID" value="XM_016755987.1"/>
</dbReference>
<feature type="binding site" evidence="11">
    <location>
        <position position="292"/>
    </location>
    <ligand>
        <name>Zn(2+)</name>
        <dbReference type="ChEBI" id="CHEBI:29105"/>
        <note>catalytic</note>
    </ligand>
</feature>
<dbReference type="Proteomes" id="UP000053201">
    <property type="component" value="Unassembled WGS sequence"/>
</dbReference>
<organism evidence="13 14">
    <name type="scientific">Spizellomyces punctatus (strain DAOM BR117)</name>
    <dbReference type="NCBI Taxonomy" id="645134"/>
    <lineage>
        <taxon>Eukaryota</taxon>
        <taxon>Fungi</taxon>
        <taxon>Fungi incertae sedis</taxon>
        <taxon>Chytridiomycota</taxon>
        <taxon>Chytridiomycota incertae sedis</taxon>
        <taxon>Chytridiomycetes</taxon>
        <taxon>Spizellomycetales</taxon>
        <taxon>Spizellomycetaceae</taxon>
        <taxon>Spizellomyces</taxon>
    </lineage>
</organism>
<feature type="domain" description="Peptidase M1 leukotriene A4 hydrolase/aminopeptidase C-terminal" evidence="12">
    <location>
        <begin position="487"/>
        <end position="630"/>
    </location>
</feature>
<evidence type="ECO:0000256" key="1">
    <source>
        <dbReference type="ARBA" id="ARBA00004496"/>
    </source>
</evidence>
<dbReference type="eggNOG" id="KOG1047">
    <property type="taxonomic scope" value="Eukaryota"/>
</dbReference>
<dbReference type="SUPFAM" id="SSF63737">
    <property type="entry name" value="Leukotriene A4 hydrolase N-terminal domain"/>
    <property type="match status" value="1"/>
</dbReference>
<dbReference type="InterPro" id="IPR014782">
    <property type="entry name" value="Peptidase_M1_dom"/>
</dbReference>
<keyword evidence="5 11" id="KW-0479">Metal-binding</keyword>
<dbReference type="OMA" id="CTALQWM"/>
<keyword evidence="14" id="KW-1185">Reference proteome</keyword>
<dbReference type="GO" id="GO:0006508">
    <property type="term" value="P:proteolysis"/>
    <property type="evidence" value="ECO:0007669"/>
    <property type="project" value="UniProtKB-KW"/>
</dbReference>
<dbReference type="SMART" id="SM01263">
    <property type="entry name" value="Leuk-A4-hydro_C"/>
    <property type="match status" value="1"/>
</dbReference>
<dbReference type="GO" id="GO:0008237">
    <property type="term" value="F:metallopeptidase activity"/>
    <property type="evidence" value="ECO:0007669"/>
    <property type="project" value="UniProtKB-KW"/>
</dbReference>
<dbReference type="InterPro" id="IPR049980">
    <property type="entry name" value="LTA4H_cat"/>
</dbReference>
<accession>A0A0L0H7W7</accession>
<dbReference type="PANTHER" id="PTHR45726">
    <property type="entry name" value="LEUKOTRIENE A-4 HYDROLASE"/>
    <property type="match status" value="1"/>
</dbReference>
<dbReference type="Pfam" id="PF09127">
    <property type="entry name" value="Leuk-A4-hydro_C"/>
    <property type="match status" value="1"/>
</dbReference>